<protein>
    <submittedName>
        <fullName evidence="7">Ribonuclease BN</fullName>
    </submittedName>
</protein>
<dbReference type="PATRIC" id="fig|1227456.3.peg.818"/>
<name>M0NB43_9EURY</name>
<dbReference type="Proteomes" id="UP000011625">
    <property type="component" value="Unassembled WGS sequence"/>
</dbReference>
<dbReference type="Pfam" id="PF03631">
    <property type="entry name" value="Virul_fac_BrkB"/>
    <property type="match status" value="1"/>
</dbReference>
<accession>M0NB43</accession>
<keyword evidence="5 6" id="KW-0472">Membrane</keyword>
<evidence type="ECO:0000256" key="5">
    <source>
        <dbReference type="ARBA" id="ARBA00023136"/>
    </source>
</evidence>
<feature type="transmembrane region" description="Helical" evidence="6">
    <location>
        <begin position="140"/>
        <end position="163"/>
    </location>
</feature>
<feature type="transmembrane region" description="Helical" evidence="6">
    <location>
        <begin position="231"/>
        <end position="260"/>
    </location>
</feature>
<evidence type="ECO:0000313" key="7">
    <source>
        <dbReference type="EMBL" id="EMA55187.1"/>
    </source>
</evidence>
<dbReference type="PANTHER" id="PTHR30213">
    <property type="entry name" value="INNER MEMBRANE PROTEIN YHJD"/>
    <property type="match status" value="1"/>
</dbReference>
<keyword evidence="3 6" id="KW-0812">Transmembrane</keyword>
<keyword evidence="2" id="KW-1003">Cell membrane</keyword>
<evidence type="ECO:0000256" key="2">
    <source>
        <dbReference type="ARBA" id="ARBA00022475"/>
    </source>
</evidence>
<reference evidence="7 8" key="1">
    <citation type="journal article" date="2014" name="PLoS Genet.">
        <title>Phylogenetically driven sequencing of extremely halophilic archaea reveals strategies for static and dynamic osmo-response.</title>
        <authorList>
            <person name="Becker E.A."/>
            <person name="Seitzer P.M."/>
            <person name="Tritt A."/>
            <person name="Larsen D."/>
            <person name="Krusor M."/>
            <person name="Yao A.I."/>
            <person name="Wu D."/>
            <person name="Madern D."/>
            <person name="Eisen J.A."/>
            <person name="Darling A.E."/>
            <person name="Facciotti M.T."/>
        </authorList>
    </citation>
    <scope>NUCLEOTIDE SEQUENCE [LARGE SCALE GENOMIC DNA]</scope>
    <source>
        <strain evidence="7 8">DSM 8989</strain>
    </source>
</reference>
<evidence type="ECO:0000256" key="4">
    <source>
        <dbReference type="ARBA" id="ARBA00022989"/>
    </source>
</evidence>
<sequence length="277" mass="28674">MGVRKRAVRRFEGMEPVARTVVAVAREEQITLLAASLAYYLFLALVPLVLFAVIALSLFGNGLLSQASTAASGTVLPSGTSVPRQLLTQTSGRVRAAALGAVILAWSGLRMFGALDGAFAAVYDERGTVSLTGKVRDATLVLVTVTAAAAALAGISLAFAVVVENGSVLRLLSPLLLFATLTVAFLPMFYVLPEVDGVSIREILPGTLFAALAWTVSGVVVRLYATASSSVALYGAVGGLLLVLTWLYIGGLALLVGAALNASLAGRIDPDTEWLPA</sequence>
<gene>
    <name evidence="7" type="ORF">C450_03952</name>
</gene>
<proteinExistence type="predicted"/>
<evidence type="ECO:0000313" key="8">
    <source>
        <dbReference type="Proteomes" id="UP000011625"/>
    </source>
</evidence>
<keyword evidence="4 6" id="KW-1133">Transmembrane helix</keyword>
<comment type="caution">
    <text evidence="7">The sequence shown here is derived from an EMBL/GenBank/DDBJ whole genome shotgun (WGS) entry which is preliminary data.</text>
</comment>
<evidence type="ECO:0000256" key="1">
    <source>
        <dbReference type="ARBA" id="ARBA00004651"/>
    </source>
</evidence>
<dbReference type="PANTHER" id="PTHR30213:SF0">
    <property type="entry name" value="UPF0761 MEMBRANE PROTEIN YIHY"/>
    <property type="match status" value="1"/>
</dbReference>
<feature type="transmembrane region" description="Helical" evidence="6">
    <location>
        <begin position="175"/>
        <end position="192"/>
    </location>
</feature>
<dbReference type="EMBL" id="AOME01000015">
    <property type="protein sequence ID" value="EMA55187.1"/>
    <property type="molecule type" value="Genomic_DNA"/>
</dbReference>
<feature type="transmembrane region" description="Helical" evidence="6">
    <location>
        <begin position="204"/>
        <end position="225"/>
    </location>
</feature>
<organism evidence="7 8">
    <name type="scientific">Halococcus salifodinae DSM 8989</name>
    <dbReference type="NCBI Taxonomy" id="1227456"/>
    <lineage>
        <taxon>Archaea</taxon>
        <taxon>Methanobacteriati</taxon>
        <taxon>Methanobacteriota</taxon>
        <taxon>Stenosarchaea group</taxon>
        <taxon>Halobacteria</taxon>
        <taxon>Halobacteriales</taxon>
        <taxon>Halococcaceae</taxon>
        <taxon>Halococcus</taxon>
    </lineage>
</organism>
<dbReference type="PIRSF" id="PIRSF035875">
    <property type="entry name" value="RNase_BN"/>
    <property type="match status" value="1"/>
</dbReference>
<dbReference type="InterPro" id="IPR017039">
    <property type="entry name" value="Virul_fac_BrkB"/>
</dbReference>
<dbReference type="GO" id="GO:0005886">
    <property type="term" value="C:plasma membrane"/>
    <property type="evidence" value="ECO:0007669"/>
    <property type="project" value="UniProtKB-SubCell"/>
</dbReference>
<keyword evidence="8" id="KW-1185">Reference proteome</keyword>
<evidence type="ECO:0000256" key="3">
    <source>
        <dbReference type="ARBA" id="ARBA00022692"/>
    </source>
</evidence>
<evidence type="ECO:0000256" key="6">
    <source>
        <dbReference type="SAM" id="Phobius"/>
    </source>
</evidence>
<feature type="transmembrane region" description="Helical" evidence="6">
    <location>
        <begin position="37"/>
        <end position="59"/>
    </location>
</feature>
<dbReference type="STRING" id="1227456.C450_03952"/>
<dbReference type="AlphaFoldDB" id="M0NB43"/>
<comment type="subcellular location">
    <subcellularLocation>
        <location evidence="1">Cell membrane</location>
        <topology evidence="1">Multi-pass membrane protein</topology>
    </subcellularLocation>
</comment>